<dbReference type="Proteomes" id="UP000256708">
    <property type="component" value="Unassembled WGS sequence"/>
</dbReference>
<keyword evidence="4 10" id="KW-0812">Transmembrane</keyword>
<organism evidence="14 15">
    <name type="scientific">Pontibacter diazotrophicus</name>
    <dbReference type="NCBI Taxonomy" id="1400979"/>
    <lineage>
        <taxon>Bacteria</taxon>
        <taxon>Pseudomonadati</taxon>
        <taxon>Bacteroidota</taxon>
        <taxon>Cytophagia</taxon>
        <taxon>Cytophagales</taxon>
        <taxon>Hymenobacteraceae</taxon>
        <taxon>Pontibacter</taxon>
    </lineage>
</organism>
<dbReference type="PROSITE" id="PS52016">
    <property type="entry name" value="TONB_DEPENDENT_REC_3"/>
    <property type="match status" value="1"/>
</dbReference>
<evidence type="ECO:0000313" key="15">
    <source>
        <dbReference type="Proteomes" id="UP000256708"/>
    </source>
</evidence>
<reference evidence="15" key="1">
    <citation type="submission" date="2018-08" db="EMBL/GenBank/DDBJ databases">
        <authorList>
            <person name="Liu Z.-W."/>
            <person name="Du Z.-J."/>
        </authorList>
    </citation>
    <scope>NUCLEOTIDE SEQUENCE [LARGE SCALE GENOMIC DNA]</scope>
    <source>
        <strain evidence="15">H4X</strain>
    </source>
</reference>
<name>A0A3D8L7T8_9BACT</name>
<dbReference type="PANTHER" id="PTHR30069">
    <property type="entry name" value="TONB-DEPENDENT OUTER MEMBRANE RECEPTOR"/>
    <property type="match status" value="1"/>
</dbReference>
<keyword evidence="7 10" id="KW-0472">Membrane</keyword>
<evidence type="ECO:0000256" key="5">
    <source>
        <dbReference type="ARBA" id="ARBA00022729"/>
    </source>
</evidence>
<dbReference type="Gene3D" id="2.40.170.20">
    <property type="entry name" value="TonB-dependent receptor, beta-barrel domain"/>
    <property type="match status" value="1"/>
</dbReference>
<evidence type="ECO:0000256" key="6">
    <source>
        <dbReference type="ARBA" id="ARBA00023077"/>
    </source>
</evidence>
<keyword evidence="6 11" id="KW-0798">TonB box</keyword>
<keyword evidence="2 10" id="KW-0813">Transport</keyword>
<dbReference type="EMBL" id="QRGR01000023">
    <property type="protein sequence ID" value="RDV13481.1"/>
    <property type="molecule type" value="Genomic_DNA"/>
</dbReference>
<gene>
    <name evidence="14" type="ORF">DXT99_19180</name>
</gene>
<evidence type="ECO:0000256" key="3">
    <source>
        <dbReference type="ARBA" id="ARBA00022452"/>
    </source>
</evidence>
<dbReference type="AlphaFoldDB" id="A0A3D8L7T8"/>
<keyword evidence="9 10" id="KW-0998">Cell outer membrane</keyword>
<dbReference type="GO" id="GO:0044718">
    <property type="term" value="P:siderophore transmembrane transport"/>
    <property type="evidence" value="ECO:0007669"/>
    <property type="project" value="TreeGrafter"/>
</dbReference>
<keyword evidence="3 10" id="KW-1134">Transmembrane beta strand</keyword>
<sequence length="793" mass="88075">MLVLATSSQAQMLTIKDQVTHQPLQMVTILSKSPQLTAITDAKGKADIAAFQEADSLYMHSVGYKSKAYTYAQLRERQFKVFLTESNVTLNAVVISATRWQQEKREVPNRVLTISSKEVMLQNPQTAADLLGQSGEVYIQKSQLGGGSPMIRGFATNKVLLTVDGVRMNNAIFRSGNLQNVISIDPFAVERTEVLFGPGSVIYGSDAIAGVMSFYTIEPKLSSGEKAQINGNAVARWSSANAEKTGHFDLNIGLEKWAFVTSATYTDFDDLRMGANGLEEYLRPAYVESINGQDEIVPNADPLVQVPTGYSQFNLMQKIRFKPHGNWDFNYGFHYSTTFNTPRYDRLIRQRSENLRSAEWYYGPQVWLMNNLRATHTSESKAFDKLSINLAQQFFKESRHDRDFDDAIRFNRTEKVNALSATLDFEKSLGEKHLLFYGAEAIYNKVHSTGEDEDVRSGSVVPGPARYPDGADWSSYAAFLTYQHKASEKLSVQTGVRYNHFLLNAAFDDTFYPFPFTSAAINAGALTGSAGVVYSASPTLQFSTNLSTGFRSPNVDDVGKVFDSSPGSVVIPNPDLKSEYAYNVDFGIAKTYGDFLKLDATAFYTYLDDALVRRDFTLNGQGSILYDGELSQVQAIQNAAHANVWGIQAGAEVKLPVGLGLSSRFNYQKGEEELEDGSTAPLRHASPFFGATHLTYTRNRFKADVYAVYNGEVSNAALAPEEQEKAYMYATDENGKPYSPSWITLNFKALYKLTDYLMLSVGVENITDQRYRPYSSGIVAPGRNFIVALRATL</sequence>
<dbReference type="GO" id="GO:0015344">
    <property type="term" value="F:siderophore uptake transmembrane transporter activity"/>
    <property type="evidence" value="ECO:0007669"/>
    <property type="project" value="TreeGrafter"/>
</dbReference>
<keyword evidence="8 14" id="KW-0675">Receptor</keyword>
<dbReference type="PANTHER" id="PTHR30069:SF29">
    <property type="entry name" value="HEMOGLOBIN AND HEMOGLOBIN-HAPTOGLOBIN-BINDING PROTEIN 1-RELATED"/>
    <property type="match status" value="1"/>
</dbReference>
<evidence type="ECO:0000259" key="12">
    <source>
        <dbReference type="Pfam" id="PF00593"/>
    </source>
</evidence>
<evidence type="ECO:0000256" key="2">
    <source>
        <dbReference type="ARBA" id="ARBA00022448"/>
    </source>
</evidence>
<dbReference type="Pfam" id="PF00593">
    <property type="entry name" value="TonB_dep_Rec_b-barrel"/>
    <property type="match status" value="1"/>
</dbReference>
<evidence type="ECO:0000256" key="10">
    <source>
        <dbReference type="PROSITE-ProRule" id="PRU01360"/>
    </source>
</evidence>
<protein>
    <submittedName>
        <fullName evidence="14">TonB-dependent receptor</fullName>
    </submittedName>
</protein>
<evidence type="ECO:0000256" key="8">
    <source>
        <dbReference type="ARBA" id="ARBA00023170"/>
    </source>
</evidence>
<feature type="domain" description="TonB-dependent receptor plug" evidence="13">
    <location>
        <begin position="104"/>
        <end position="211"/>
    </location>
</feature>
<comment type="caution">
    <text evidence="14">The sequence shown here is derived from an EMBL/GenBank/DDBJ whole genome shotgun (WGS) entry which is preliminary data.</text>
</comment>
<evidence type="ECO:0000313" key="14">
    <source>
        <dbReference type="EMBL" id="RDV13481.1"/>
    </source>
</evidence>
<dbReference type="SUPFAM" id="SSF56935">
    <property type="entry name" value="Porins"/>
    <property type="match status" value="1"/>
</dbReference>
<keyword evidence="15" id="KW-1185">Reference proteome</keyword>
<comment type="similarity">
    <text evidence="10 11">Belongs to the TonB-dependent receptor family.</text>
</comment>
<dbReference type="GO" id="GO:0009279">
    <property type="term" value="C:cell outer membrane"/>
    <property type="evidence" value="ECO:0007669"/>
    <property type="project" value="UniProtKB-SubCell"/>
</dbReference>
<accession>A0A3D8L7T8</accession>
<comment type="subcellular location">
    <subcellularLocation>
        <location evidence="1 10">Cell outer membrane</location>
        <topology evidence="1 10">Multi-pass membrane protein</topology>
    </subcellularLocation>
</comment>
<dbReference type="InterPro" id="IPR039426">
    <property type="entry name" value="TonB-dep_rcpt-like"/>
</dbReference>
<feature type="domain" description="TonB-dependent receptor-like beta-barrel" evidence="12">
    <location>
        <begin position="326"/>
        <end position="766"/>
    </location>
</feature>
<dbReference type="InterPro" id="IPR012910">
    <property type="entry name" value="Plug_dom"/>
</dbReference>
<keyword evidence="5" id="KW-0732">Signal</keyword>
<dbReference type="Gene3D" id="2.170.130.10">
    <property type="entry name" value="TonB-dependent receptor, plug domain"/>
    <property type="match status" value="1"/>
</dbReference>
<evidence type="ECO:0000256" key="4">
    <source>
        <dbReference type="ARBA" id="ARBA00022692"/>
    </source>
</evidence>
<evidence type="ECO:0000256" key="1">
    <source>
        <dbReference type="ARBA" id="ARBA00004571"/>
    </source>
</evidence>
<proteinExistence type="inferred from homology"/>
<evidence type="ECO:0000256" key="9">
    <source>
        <dbReference type="ARBA" id="ARBA00023237"/>
    </source>
</evidence>
<dbReference type="OrthoDB" id="9764669at2"/>
<dbReference type="Pfam" id="PF07715">
    <property type="entry name" value="Plug"/>
    <property type="match status" value="1"/>
</dbReference>
<evidence type="ECO:0000259" key="13">
    <source>
        <dbReference type="Pfam" id="PF07715"/>
    </source>
</evidence>
<dbReference type="InterPro" id="IPR000531">
    <property type="entry name" value="Beta-barrel_TonB"/>
</dbReference>
<dbReference type="InterPro" id="IPR036942">
    <property type="entry name" value="Beta-barrel_TonB_sf"/>
</dbReference>
<dbReference type="InterPro" id="IPR037066">
    <property type="entry name" value="Plug_dom_sf"/>
</dbReference>
<evidence type="ECO:0000256" key="11">
    <source>
        <dbReference type="RuleBase" id="RU003357"/>
    </source>
</evidence>
<evidence type="ECO:0000256" key="7">
    <source>
        <dbReference type="ARBA" id="ARBA00023136"/>
    </source>
</evidence>